<dbReference type="InterPro" id="IPR000639">
    <property type="entry name" value="Epox_hydrolase-like"/>
</dbReference>
<dbReference type="InterPro" id="IPR000073">
    <property type="entry name" value="AB_hydrolase_1"/>
</dbReference>
<keyword evidence="3" id="KW-1185">Reference proteome</keyword>
<comment type="caution">
    <text evidence="2">The sequence shown here is derived from an EMBL/GenBank/DDBJ whole genome shotgun (WGS) entry which is preliminary data.</text>
</comment>
<dbReference type="PRINTS" id="PR00111">
    <property type="entry name" value="ABHYDROLASE"/>
</dbReference>
<organism evidence="2 3">
    <name type="scientific">Thermostichus vulcanus str. 'Rupite'</name>
    <dbReference type="NCBI Taxonomy" id="2813851"/>
    <lineage>
        <taxon>Bacteria</taxon>
        <taxon>Bacillati</taxon>
        <taxon>Cyanobacteriota</taxon>
        <taxon>Cyanophyceae</taxon>
        <taxon>Thermostichales</taxon>
        <taxon>Thermostichaceae</taxon>
        <taxon>Thermostichus</taxon>
    </lineage>
</organism>
<dbReference type="SUPFAM" id="SSF53474">
    <property type="entry name" value="alpha/beta-Hydrolases"/>
    <property type="match status" value="1"/>
</dbReference>
<sequence>MPFDVPEVSRVLPLAPTQDPTQAFAKVTDQPCQLLLSDGIPVFLHHWPQPAARGRLLLLHGKGDHGGGFVEWATDWAAQGWEVLAPDMRGFGRSGGIRCWIDRFSQYQADLEWISRQVWPQDGIPQIWCGYSSGANWVTEYALAHPEQVQGLILLSPAFRIDHYFTPFTQHLLQLLDWMAPQLALTGLYEPARVTSLPEQQAAFAADPYVCGVTRARFTAELIRSGQRCIAQAHQLTMPILLLYTSGDSVVNPAGALEFAHHVPHVQVQNFPNSRHDLLHDCQAEAVKQTLGQWLTQHFLA</sequence>
<evidence type="ECO:0000313" key="3">
    <source>
        <dbReference type="Proteomes" id="UP000830835"/>
    </source>
</evidence>
<evidence type="ECO:0000259" key="1">
    <source>
        <dbReference type="Pfam" id="PF12146"/>
    </source>
</evidence>
<dbReference type="PRINTS" id="PR00412">
    <property type="entry name" value="EPOXHYDRLASE"/>
</dbReference>
<dbReference type="Gene3D" id="3.40.50.1820">
    <property type="entry name" value="alpha/beta hydrolase"/>
    <property type="match status" value="1"/>
</dbReference>
<gene>
    <name evidence="2" type="ORF">JX360_08625</name>
</gene>
<name>A0ABT0CB78_THEVL</name>
<accession>A0ABT0CB78</accession>
<dbReference type="PANTHER" id="PTHR11614">
    <property type="entry name" value="PHOSPHOLIPASE-RELATED"/>
    <property type="match status" value="1"/>
</dbReference>
<dbReference type="RefSeq" id="WP_244350247.1">
    <property type="nucleotide sequence ID" value="NZ_JAFIRA010000018.1"/>
</dbReference>
<dbReference type="InterPro" id="IPR029058">
    <property type="entry name" value="AB_hydrolase_fold"/>
</dbReference>
<feature type="domain" description="Serine aminopeptidase S33" evidence="1">
    <location>
        <begin position="52"/>
        <end position="282"/>
    </location>
</feature>
<dbReference type="EMBL" id="JAFIRA010000018">
    <property type="protein sequence ID" value="MCJ2542967.1"/>
    <property type="molecule type" value="Genomic_DNA"/>
</dbReference>
<protein>
    <submittedName>
        <fullName evidence="2">Lysophospholipase</fullName>
    </submittedName>
</protein>
<dbReference type="InterPro" id="IPR051044">
    <property type="entry name" value="MAG_DAG_Lipase"/>
</dbReference>
<dbReference type="InterPro" id="IPR022742">
    <property type="entry name" value="Hydrolase_4"/>
</dbReference>
<evidence type="ECO:0000313" key="2">
    <source>
        <dbReference type="EMBL" id="MCJ2542967.1"/>
    </source>
</evidence>
<dbReference type="Pfam" id="PF12146">
    <property type="entry name" value="Hydrolase_4"/>
    <property type="match status" value="1"/>
</dbReference>
<proteinExistence type="predicted"/>
<dbReference type="Proteomes" id="UP000830835">
    <property type="component" value="Unassembled WGS sequence"/>
</dbReference>
<reference evidence="2" key="1">
    <citation type="submission" date="2021-02" db="EMBL/GenBank/DDBJ databases">
        <title>The CRISPR/cas machinery reduction and long-range gene transfer in the hot spring cyanobacterium Synechococcus.</title>
        <authorList>
            <person name="Dvorak P."/>
            <person name="Jahodarova E."/>
            <person name="Hasler P."/>
            <person name="Poulickova A."/>
        </authorList>
    </citation>
    <scope>NUCLEOTIDE SEQUENCE</scope>
    <source>
        <strain evidence="2">Rupite</strain>
    </source>
</reference>